<name>A0A367S0R0_NOSPU</name>
<dbReference type="InterPro" id="IPR058652">
    <property type="entry name" value="VapC50_C"/>
</dbReference>
<accession>A0A367S0R0</accession>
<protein>
    <recommendedName>
        <fullName evidence="1">VapC50 C-terminal domain-containing protein</fullName>
    </recommendedName>
</protein>
<dbReference type="EMBL" id="LXQE01000029">
    <property type="protein sequence ID" value="RCJ41553.1"/>
    <property type="molecule type" value="Genomic_DNA"/>
</dbReference>
<evidence type="ECO:0000259" key="1">
    <source>
        <dbReference type="Pfam" id="PF26343"/>
    </source>
</evidence>
<feature type="domain" description="VapC50 C-terminal" evidence="1">
    <location>
        <begin position="128"/>
        <end position="173"/>
    </location>
</feature>
<sequence>MVLSVVLDSCVIYPMPLCDTLMRAAEAELYELHFSQEILDGATRNLVKDGRMKTDAKAAYFQEQIKTNFPDAMVEVPKYLVAAMTNHPGDRHVVAAAIVAKAEVIVTTNLDDFPVESLASYEIEAWHPDDFLVYLDEQHPGTMIKIIWEQSNALKLPRSVPETLDKLEKNNLKRKNRVPKFTCSIRCQFYCDEIVQTAKKALKSQFAKKAPEGGRCFEGERYRLWQKEGILTITAKDNRGEILRLENGVIGGYLSSVDVEAFQIFEQNLEQNLEQAKTQKSQT</sequence>
<evidence type="ECO:0000313" key="2">
    <source>
        <dbReference type="EMBL" id="RCJ41553.1"/>
    </source>
</evidence>
<comment type="caution">
    <text evidence="2">The sequence shown here is derived from an EMBL/GenBank/DDBJ whole genome shotgun (WGS) entry which is preliminary data.</text>
</comment>
<dbReference type="AlphaFoldDB" id="A0A367S0R0"/>
<evidence type="ECO:0000313" key="3">
    <source>
        <dbReference type="Proteomes" id="UP000252085"/>
    </source>
</evidence>
<organism evidence="2 3">
    <name type="scientific">Nostoc punctiforme NIES-2108</name>
    <dbReference type="NCBI Taxonomy" id="1356359"/>
    <lineage>
        <taxon>Bacteria</taxon>
        <taxon>Bacillati</taxon>
        <taxon>Cyanobacteriota</taxon>
        <taxon>Cyanophyceae</taxon>
        <taxon>Nostocales</taxon>
        <taxon>Nostocaceae</taxon>
        <taxon>Nostoc</taxon>
    </lineage>
</organism>
<reference evidence="2 3" key="1">
    <citation type="submission" date="2016-04" db="EMBL/GenBank/DDBJ databases">
        <authorList>
            <person name="Evans L.H."/>
            <person name="Alamgir A."/>
            <person name="Owens N."/>
            <person name="Weber N.D."/>
            <person name="Virtaneva K."/>
            <person name="Barbian K."/>
            <person name="Babar A."/>
            <person name="Rosenke K."/>
        </authorList>
    </citation>
    <scope>NUCLEOTIDE SEQUENCE [LARGE SCALE GENOMIC DNA]</scope>
    <source>
        <strain evidence="2">NIES-2108</strain>
    </source>
</reference>
<proteinExistence type="predicted"/>
<gene>
    <name evidence="2" type="ORF">A6769_01175</name>
</gene>
<dbReference type="Pfam" id="PF26343">
    <property type="entry name" value="VapC50_C"/>
    <property type="match status" value="1"/>
</dbReference>
<dbReference type="Proteomes" id="UP000252085">
    <property type="component" value="Unassembled WGS sequence"/>
</dbReference>